<evidence type="ECO:0000256" key="7">
    <source>
        <dbReference type="SAM" id="MobiDB-lite"/>
    </source>
</evidence>
<evidence type="ECO:0000313" key="8">
    <source>
        <dbReference type="EMBL" id="KAF4457475.1"/>
    </source>
</evidence>
<comment type="subcellular location">
    <subcellularLocation>
        <location evidence="1 6">Nucleus</location>
    </subcellularLocation>
</comment>
<evidence type="ECO:0000256" key="4">
    <source>
        <dbReference type="ARBA" id="ARBA00023163"/>
    </source>
</evidence>
<comment type="subunit">
    <text evidence="6">Component of the Mediator complex.</text>
</comment>
<dbReference type="OrthoDB" id="337270at2759"/>
<evidence type="ECO:0000313" key="9">
    <source>
        <dbReference type="Proteomes" id="UP000605986"/>
    </source>
</evidence>
<evidence type="ECO:0000256" key="1">
    <source>
        <dbReference type="ARBA" id="ARBA00004123"/>
    </source>
</evidence>
<dbReference type="InterPro" id="IPR019145">
    <property type="entry name" value="Mediator_Med10"/>
</dbReference>
<reference evidence="8" key="1">
    <citation type="submission" date="2020-01" db="EMBL/GenBank/DDBJ databases">
        <title>Identification and distribution of gene clusters putatively required for synthesis of sphingolipid metabolism inhibitors in phylogenetically diverse species of the filamentous fungus Fusarium.</title>
        <authorList>
            <person name="Kim H.-S."/>
            <person name="Busman M."/>
            <person name="Brown D.W."/>
            <person name="Divon H."/>
            <person name="Uhlig S."/>
            <person name="Proctor R.H."/>
        </authorList>
    </citation>
    <scope>NUCLEOTIDE SEQUENCE</scope>
    <source>
        <strain evidence="8">NRRL 53441</strain>
    </source>
</reference>
<feature type="region of interest" description="Disordered" evidence="7">
    <location>
        <begin position="139"/>
        <end position="167"/>
    </location>
</feature>
<feature type="compositionally biased region" description="Polar residues" evidence="7">
    <location>
        <begin position="150"/>
        <end position="167"/>
    </location>
</feature>
<organism evidence="8 9">
    <name type="scientific">Fusarium austroafricanum</name>
    <dbReference type="NCBI Taxonomy" id="2364996"/>
    <lineage>
        <taxon>Eukaryota</taxon>
        <taxon>Fungi</taxon>
        <taxon>Dikarya</taxon>
        <taxon>Ascomycota</taxon>
        <taxon>Pezizomycotina</taxon>
        <taxon>Sordariomycetes</taxon>
        <taxon>Hypocreomycetidae</taxon>
        <taxon>Hypocreales</taxon>
        <taxon>Nectriaceae</taxon>
        <taxon>Fusarium</taxon>
        <taxon>Fusarium concolor species complex</taxon>
    </lineage>
</organism>
<comment type="function">
    <text evidence="6">Component of the Mediator complex, a coactivator involved in the regulated transcription of nearly all RNA polymerase II-dependent genes. Mediator functions as a bridge to convey information from gene-specific regulatory proteins to the basal RNA polymerase II transcription machinery. Mediator is recruited to promoters by direct interactions with regulatory proteins and serves as a scaffold for the assembly of a functional preinitiation complex with RNA polymerase II and the general transcription factors.</text>
</comment>
<dbReference type="GO" id="GO:0003712">
    <property type="term" value="F:transcription coregulator activity"/>
    <property type="evidence" value="ECO:0007669"/>
    <property type="project" value="InterPro"/>
</dbReference>
<evidence type="ECO:0000256" key="6">
    <source>
        <dbReference type="RuleBase" id="RU364146"/>
    </source>
</evidence>
<keyword evidence="5 6" id="KW-0539">Nucleus</keyword>
<accession>A0A8H4KWM5</accession>
<dbReference type="GO" id="GO:0006357">
    <property type="term" value="P:regulation of transcription by RNA polymerase II"/>
    <property type="evidence" value="ECO:0007669"/>
    <property type="project" value="InterPro"/>
</dbReference>
<keyword evidence="3 6" id="KW-0805">Transcription regulation</keyword>
<evidence type="ECO:0000256" key="3">
    <source>
        <dbReference type="ARBA" id="ARBA00023015"/>
    </source>
</evidence>
<evidence type="ECO:0000256" key="5">
    <source>
        <dbReference type="ARBA" id="ARBA00023242"/>
    </source>
</evidence>
<comment type="similarity">
    <text evidence="2 6">Belongs to the Mediator complex subunit 10 family.</text>
</comment>
<gene>
    <name evidence="6" type="primary">MED10</name>
    <name evidence="8" type="ORF">F53441_525</name>
</gene>
<protein>
    <recommendedName>
        <fullName evidence="6">Mediator of RNA polymerase II transcription subunit 10</fullName>
    </recommendedName>
    <alternativeName>
        <fullName evidence="6">Mediator complex subunit 10</fullName>
    </alternativeName>
</protein>
<keyword evidence="9" id="KW-1185">Reference proteome</keyword>
<keyword evidence="4 6" id="KW-0804">Transcription</keyword>
<proteinExistence type="inferred from homology"/>
<dbReference type="EMBL" id="JAADJG010000022">
    <property type="protein sequence ID" value="KAF4457475.1"/>
    <property type="molecule type" value="Genomic_DNA"/>
</dbReference>
<dbReference type="Pfam" id="PF09748">
    <property type="entry name" value="Med10"/>
    <property type="match status" value="1"/>
</dbReference>
<name>A0A8H4KWM5_9HYPO</name>
<sequence>MAPVDRVDHNALEQQLKDIIQDLYQIMVQVSTYDAAGRSSREVLITEIKTLSDSLHTLHNSASPPNNLPSVPPELIDYVEHGRNPDIYTREFVELVRRGNQVMRGKLNAFGTFRDILAENITTAMPELRDDVVQVVEATGGVPPGKRNGEQPQQNGNASNHASLSAV</sequence>
<comment type="caution">
    <text evidence="8">The sequence shown here is derived from an EMBL/GenBank/DDBJ whole genome shotgun (WGS) entry which is preliminary data.</text>
</comment>
<dbReference type="AlphaFoldDB" id="A0A8H4KWM5"/>
<dbReference type="GO" id="GO:0016592">
    <property type="term" value="C:mediator complex"/>
    <property type="evidence" value="ECO:0007669"/>
    <property type="project" value="InterPro"/>
</dbReference>
<dbReference type="Proteomes" id="UP000605986">
    <property type="component" value="Unassembled WGS sequence"/>
</dbReference>
<evidence type="ECO:0000256" key="2">
    <source>
        <dbReference type="ARBA" id="ARBA00005389"/>
    </source>
</evidence>
<keyword evidence="6" id="KW-0010">Activator</keyword>